<dbReference type="Gene3D" id="3.40.710.10">
    <property type="entry name" value="DD-peptidase/beta-lactamase superfamily"/>
    <property type="match status" value="1"/>
</dbReference>
<dbReference type="InterPro" id="IPR050491">
    <property type="entry name" value="AmpC-like"/>
</dbReference>
<keyword evidence="3" id="KW-1185">Reference proteome</keyword>
<dbReference type="AlphaFoldDB" id="A0A846QRH7"/>
<dbReference type="Pfam" id="PF00144">
    <property type="entry name" value="Beta-lactamase"/>
    <property type="match status" value="1"/>
</dbReference>
<proteinExistence type="predicted"/>
<dbReference type="SUPFAM" id="SSF56601">
    <property type="entry name" value="beta-lactamase/transpeptidase-like"/>
    <property type="match status" value="1"/>
</dbReference>
<dbReference type="PANTHER" id="PTHR46825:SF9">
    <property type="entry name" value="BETA-LACTAMASE-RELATED DOMAIN-CONTAINING PROTEIN"/>
    <property type="match status" value="1"/>
</dbReference>
<reference evidence="2 3" key="1">
    <citation type="submission" date="2020-03" db="EMBL/GenBank/DDBJ databases">
        <title>Genomic Encyclopedia of Type Strains, Phase IV (KMG-IV): sequencing the most valuable type-strain genomes for metagenomic binning, comparative biology and taxonomic classification.</title>
        <authorList>
            <person name="Goeker M."/>
        </authorList>
    </citation>
    <scope>NUCLEOTIDE SEQUENCE [LARGE SCALE GENOMIC DNA]</scope>
    <source>
        <strain evidence="2 3">DSM 29762</strain>
    </source>
</reference>
<name>A0A846QRH7_9FLAO</name>
<dbReference type="PROSITE" id="PS51257">
    <property type="entry name" value="PROKAR_LIPOPROTEIN"/>
    <property type="match status" value="1"/>
</dbReference>
<dbReference type="InterPro" id="IPR001466">
    <property type="entry name" value="Beta-lactam-related"/>
</dbReference>
<accession>A0A846QRH7</accession>
<sequence>MKNPKHLLLFFSLIAFLFSCKQETEQKGKTQSKLKNYQTDYLPPTFTNDNRTEKILGAKQEIHILFEEYAQKRNIPGISYGIVVDDSMTLSGNYGKINLETEEKATTNSCFRIASMTKSFTAMAILKLRDEGLLDLDDPLSNYFPKLANLGYLTSDAMEIDLENLLTMTAGFPEDNPWGDRHLDDSNEEFEQLLSEGFSFSNVPSYEYEYSNTGYALLGQVINKVTGITYQKYITQNILLPLGMKDTYWEFEEVPENILVKGYAYDQNQWIDEPLLHDGIFGSMGGMITTIKDFSKYVSFHLSAWPARSEPENGPILRSSLREMHTPKFPRLASKNTDWNNELCPTLVGYGYGLGITQYCNGVIRVSHGGALPGFASGYAFYPEYGIGVMAFGNLTYTSPLPYNNIQQLLFSTLELSPRKKSVSHILEKRKNQLLSVIDNWDYNTHKNLFADNFILDRSWEARGKQISEIKKLSGKIDSVGSLRPRNQLRGDVTLYAENGNINLFFTLNPEADPKIQRLDLTFKSENDN</sequence>
<dbReference type="InterPro" id="IPR012338">
    <property type="entry name" value="Beta-lactam/transpept-like"/>
</dbReference>
<organism evidence="2 3">
    <name type="scientific">Saonia flava</name>
    <dbReference type="NCBI Taxonomy" id="523696"/>
    <lineage>
        <taxon>Bacteria</taxon>
        <taxon>Pseudomonadati</taxon>
        <taxon>Bacteroidota</taxon>
        <taxon>Flavobacteriia</taxon>
        <taxon>Flavobacteriales</taxon>
        <taxon>Flavobacteriaceae</taxon>
        <taxon>Saonia</taxon>
    </lineage>
</organism>
<gene>
    <name evidence="2" type="ORF">GGR42_002078</name>
</gene>
<evidence type="ECO:0000259" key="1">
    <source>
        <dbReference type="Pfam" id="PF00144"/>
    </source>
</evidence>
<evidence type="ECO:0000313" key="3">
    <source>
        <dbReference type="Proteomes" id="UP000590442"/>
    </source>
</evidence>
<dbReference type="PANTHER" id="PTHR46825">
    <property type="entry name" value="D-ALANYL-D-ALANINE-CARBOXYPEPTIDASE/ENDOPEPTIDASE AMPH"/>
    <property type="match status" value="1"/>
</dbReference>
<evidence type="ECO:0000313" key="2">
    <source>
        <dbReference type="EMBL" id="NJB71616.1"/>
    </source>
</evidence>
<dbReference type="RefSeq" id="WP_167963565.1">
    <property type="nucleotide sequence ID" value="NZ_JAATJJ010000001.1"/>
</dbReference>
<dbReference type="EMBL" id="JAATJJ010000001">
    <property type="protein sequence ID" value="NJB71616.1"/>
    <property type="molecule type" value="Genomic_DNA"/>
</dbReference>
<feature type="domain" description="Beta-lactamase-related" evidence="1">
    <location>
        <begin position="65"/>
        <end position="406"/>
    </location>
</feature>
<dbReference type="Proteomes" id="UP000590442">
    <property type="component" value="Unassembled WGS sequence"/>
</dbReference>
<protein>
    <submittedName>
        <fullName evidence="2">CubicO group peptidase (Beta-lactamase class C family)</fullName>
    </submittedName>
</protein>
<comment type="caution">
    <text evidence="2">The sequence shown here is derived from an EMBL/GenBank/DDBJ whole genome shotgun (WGS) entry which is preliminary data.</text>
</comment>